<protein>
    <submittedName>
        <fullName evidence="1">Uncharacterized protein</fullName>
    </submittedName>
</protein>
<accession>A0A4Y2KV94</accession>
<evidence type="ECO:0000313" key="1">
    <source>
        <dbReference type="EMBL" id="GBN06142.1"/>
    </source>
</evidence>
<comment type="caution">
    <text evidence="1">The sequence shown here is derived from an EMBL/GenBank/DDBJ whole genome shotgun (WGS) entry which is preliminary data.</text>
</comment>
<proteinExistence type="predicted"/>
<gene>
    <name evidence="1" type="ORF">AVEN_19599_1</name>
</gene>
<reference evidence="1 2" key="1">
    <citation type="journal article" date="2019" name="Sci. Rep.">
        <title>Orb-weaving spider Araneus ventricosus genome elucidates the spidroin gene catalogue.</title>
        <authorList>
            <person name="Kono N."/>
            <person name="Nakamura H."/>
            <person name="Ohtoshi R."/>
            <person name="Moran D.A.P."/>
            <person name="Shinohara A."/>
            <person name="Yoshida Y."/>
            <person name="Fujiwara M."/>
            <person name="Mori M."/>
            <person name="Tomita M."/>
            <person name="Arakawa K."/>
        </authorList>
    </citation>
    <scope>NUCLEOTIDE SEQUENCE [LARGE SCALE GENOMIC DNA]</scope>
</reference>
<dbReference type="Proteomes" id="UP000499080">
    <property type="component" value="Unassembled WGS sequence"/>
</dbReference>
<sequence length="96" mass="10706">MSNVDHYFFNCQRSSVVRTSPNSCQAIKQPIVRHLVKAATSIQSGIPVILVINGSLHPKAAGSNLLRLGINQTNRSNLRGLFWYPGWGWGDMLFPR</sequence>
<dbReference type="AlphaFoldDB" id="A0A4Y2KV94"/>
<keyword evidence="2" id="KW-1185">Reference proteome</keyword>
<organism evidence="1 2">
    <name type="scientific">Araneus ventricosus</name>
    <name type="common">Orbweaver spider</name>
    <name type="synonym">Epeira ventricosa</name>
    <dbReference type="NCBI Taxonomy" id="182803"/>
    <lineage>
        <taxon>Eukaryota</taxon>
        <taxon>Metazoa</taxon>
        <taxon>Ecdysozoa</taxon>
        <taxon>Arthropoda</taxon>
        <taxon>Chelicerata</taxon>
        <taxon>Arachnida</taxon>
        <taxon>Araneae</taxon>
        <taxon>Araneomorphae</taxon>
        <taxon>Entelegynae</taxon>
        <taxon>Araneoidea</taxon>
        <taxon>Araneidae</taxon>
        <taxon>Araneus</taxon>
    </lineage>
</organism>
<evidence type="ECO:0000313" key="2">
    <source>
        <dbReference type="Proteomes" id="UP000499080"/>
    </source>
</evidence>
<dbReference type="EMBL" id="BGPR01005035">
    <property type="protein sequence ID" value="GBN06142.1"/>
    <property type="molecule type" value="Genomic_DNA"/>
</dbReference>
<name>A0A4Y2KV94_ARAVE</name>